<reference evidence="1 2" key="1">
    <citation type="submission" date="2016-11" db="EMBL/GenBank/DDBJ databases">
        <authorList>
            <person name="Jaros S."/>
            <person name="Januszkiewicz K."/>
            <person name="Wedrychowicz H."/>
        </authorList>
    </citation>
    <scope>NUCLEOTIDE SEQUENCE [LARGE SCALE GENOMIC DNA]</scope>
</reference>
<accession>A0A1J0MEW1</accession>
<organism evidence="1 2">
    <name type="scientific">Pectobacterium phage PP74</name>
    <dbReference type="NCBI Taxonomy" id="1916101"/>
    <lineage>
        <taxon>Viruses</taxon>
        <taxon>Duplodnaviria</taxon>
        <taxon>Heunggongvirae</taxon>
        <taxon>Uroviricota</taxon>
        <taxon>Caudoviricetes</taxon>
        <taxon>Autographivirales</taxon>
        <taxon>Autotranscriptaviridae</taxon>
        <taxon>Studiervirinae</taxon>
        <taxon>Berlinvirus</taxon>
        <taxon>Berlinvirus PP74</taxon>
    </lineage>
</organism>
<name>A0A1J0MEW1_9CAUD</name>
<gene>
    <name evidence="1" type="ORF">PP74_44</name>
</gene>
<dbReference type="EMBL" id="KY084243">
    <property type="protein sequence ID" value="APD19656.1"/>
    <property type="molecule type" value="Genomic_DNA"/>
</dbReference>
<evidence type="ECO:0000313" key="1">
    <source>
        <dbReference type="EMBL" id="APD19656.1"/>
    </source>
</evidence>
<proteinExistence type="predicted"/>
<evidence type="ECO:0000313" key="2">
    <source>
        <dbReference type="Proteomes" id="UP000225077"/>
    </source>
</evidence>
<sequence>MRLLSPRDEAEQFKNTATASATASATSAAASADSAAYTYTWRNEAAISRDEAEQFKNTATASADSAANSAAASADSATYTYTWRNEAAISAAASADSAILAEHEAAKLGNMNDFAGAIQSVDNTSNNVHMKGAVIAEGVLQSRNPDGECLFAGAIRVGGAIYTSGKVQVNDEDVVTKSALKNSEFAWNSSLVFPGESDGLNIFRKSGEHSLGTKYNGAIEVRPMAGWDIASDLGRSPMITFHWPGKAACALFMTESGELAWGAPDGTWNKLSNTRQMSGGNALRGWRVDPANPSVAEVWGYTERVPADGQVNINIIPDTGFPYTPVSGGVILVQASNTTRAGGAQANTVTWWVQQGSVFGISYHGARLDDSFFWTAKINFQY</sequence>
<protein>
    <submittedName>
        <fullName evidence="1">Tail fiber protein</fullName>
    </submittedName>
</protein>
<dbReference type="Proteomes" id="UP000225077">
    <property type="component" value="Segment"/>
</dbReference>
<keyword evidence="2" id="KW-1185">Reference proteome</keyword>